<reference evidence="2" key="1">
    <citation type="submission" date="2010-05" db="EMBL/GenBank/DDBJ databases">
        <title>The complete genome of Truepera radiovictris DSM 17093.</title>
        <authorList>
            <consortium name="US DOE Joint Genome Institute (JGI-PGF)"/>
            <person name="Lucas S."/>
            <person name="Copeland A."/>
            <person name="Lapidus A."/>
            <person name="Glavina del Rio T."/>
            <person name="Dalin E."/>
            <person name="Tice H."/>
            <person name="Bruce D."/>
            <person name="Goodwin L."/>
            <person name="Pitluck S."/>
            <person name="Kyrpides N."/>
            <person name="Mavromatis K."/>
            <person name="Ovchinnikova G."/>
            <person name="Munk A.C."/>
            <person name="Detter J.C."/>
            <person name="Han C."/>
            <person name="Tapia R."/>
            <person name="Land M."/>
            <person name="Hauser L."/>
            <person name="Markowitz V."/>
            <person name="Cheng J.-F."/>
            <person name="Hugenholtz P."/>
            <person name="Woyke T."/>
            <person name="Wu D."/>
            <person name="Tindall B."/>
            <person name="Pomrenke H.G."/>
            <person name="Brambilla E."/>
            <person name="Klenk H.-P."/>
            <person name="Eisen J.A."/>
        </authorList>
    </citation>
    <scope>NUCLEOTIDE SEQUENCE [LARGE SCALE GENOMIC DNA]</scope>
    <source>
        <strain evidence="2">DSM 17093 / CIP 108686 / LMG 22925 / RQ-24</strain>
    </source>
</reference>
<evidence type="ECO:0008006" key="3">
    <source>
        <dbReference type="Google" id="ProtNLM"/>
    </source>
</evidence>
<proteinExistence type="predicted"/>
<dbReference type="STRING" id="649638.Trad_1188"/>
<evidence type="ECO:0000313" key="1">
    <source>
        <dbReference type="EMBL" id="ADI14312.1"/>
    </source>
</evidence>
<reference evidence="1 2" key="2">
    <citation type="journal article" date="2011" name="Stand. Genomic Sci.">
        <title>Complete genome sequence of Truepera radiovictrix type strain (RQ-24).</title>
        <authorList>
            <person name="Ivanova N."/>
            <person name="Rohde C."/>
            <person name="Munk C."/>
            <person name="Nolan M."/>
            <person name="Lucas S."/>
            <person name="Del Rio T.G."/>
            <person name="Tice H."/>
            <person name="Deshpande S."/>
            <person name="Cheng J.F."/>
            <person name="Tapia R."/>
            <person name="Han C."/>
            <person name="Goodwin L."/>
            <person name="Pitluck S."/>
            <person name="Liolios K."/>
            <person name="Mavromatis K."/>
            <person name="Mikhailova N."/>
            <person name="Pati A."/>
            <person name="Chen A."/>
            <person name="Palaniappan K."/>
            <person name="Land M."/>
            <person name="Hauser L."/>
            <person name="Chang Y.J."/>
            <person name="Jeffries C.D."/>
            <person name="Brambilla E."/>
            <person name="Rohde M."/>
            <person name="Goker M."/>
            <person name="Tindall B.J."/>
            <person name="Woyke T."/>
            <person name="Bristow J."/>
            <person name="Eisen J.A."/>
            <person name="Markowitz V."/>
            <person name="Hugenholtz P."/>
            <person name="Kyrpides N.C."/>
            <person name="Klenk H.P."/>
            <person name="Lapidus A."/>
        </authorList>
    </citation>
    <scope>NUCLEOTIDE SEQUENCE [LARGE SCALE GENOMIC DNA]</scope>
    <source>
        <strain evidence="2">DSM 17093 / CIP 108686 / LMG 22925 / RQ-24</strain>
    </source>
</reference>
<gene>
    <name evidence="1" type="ordered locus">Trad_1188</name>
</gene>
<accession>D7CW49</accession>
<dbReference type="HOGENOM" id="CLU_1710264_0_0_0"/>
<keyword evidence="2" id="KW-1185">Reference proteome</keyword>
<organism evidence="1 2">
    <name type="scientific">Truepera radiovictrix (strain DSM 17093 / CIP 108686 / LMG 22925 / RQ-24)</name>
    <dbReference type="NCBI Taxonomy" id="649638"/>
    <lineage>
        <taxon>Bacteria</taxon>
        <taxon>Thermotogati</taxon>
        <taxon>Deinococcota</taxon>
        <taxon>Deinococci</taxon>
        <taxon>Trueperales</taxon>
        <taxon>Trueperaceae</taxon>
        <taxon>Truepera</taxon>
    </lineage>
</organism>
<dbReference type="Proteomes" id="UP000000379">
    <property type="component" value="Chromosome"/>
</dbReference>
<dbReference type="Gene3D" id="3.30.530.70">
    <property type="entry name" value="Uncharacterised protein PF12723, DUF3809"/>
    <property type="match status" value="1"/>
</dbReference>
<name>D7CW49_TRURR</name>
<dbReference type="OrthoDB" id="67053at2"/>
<sequence>MKIAHAVHFTFDLALRLPDAVAFVQDVRTSLCKASFLHDMQVTQVGELQHVRASIPINAALFGQRELSFESVAKPEPRGATLSPLPFSEPRLGWAEVAGRAAVSPLPSGSRVTYDFDITIHLDLPEPEKWGGRALLKMIHFTAQRVLESIAAEFPRAVQMAAAERVAAGST</sequence>
<dbReference type="RefSeq" id="WP_013177683.1">
    <property type="nucleotide sequence ID" value="NC_014221.1"/>
</dbReference>
<protein>
    <recommendedName>
        <fullName evidence="3">Coenzyme Q-binding protein COQ10 START domain-containing protein</fullName>
    </recommendedName>
</protein>
<dbReference type="InterPro" id="IPR024219">
    <property type="entry name" value="DUF3809"/>
</dbReference>
<dbReference type="KEGG" id="tra:Trad_1188"/>
<evidence type="ECO:0000313" key="2">
    <source>
        <dbReference type="Proteomes" id="UP000000379"/>
    </source>
</evidence>
<dbReference type="eggNOG" id="ENOG5033K0E">
    <property type="taxonomic scope" value="Bacteria"/>
</dbReference>
<dbReference type="Pfam" id="PF12723">
    <property type="entry name" value="DUF3809"/>
    <property type="match status" value="1"/>
</dbReference>
<dbReference type="AlphaFoldDB" id="D7CW49"/>
<dbReference type="EMBL" id="CP002049">
    <property type="protein sequence ID" value="ADI14312.1"/>
    <property type="molecule type" value="Genomic_DNA"/>
</dbReference>